<dbReference type="PANTHER" id="PTHR30055">
    <property type="entry name" value="HTH-TYPE TRANSCRIPTIONAL REGULATOR RUTR"/>
    <property type="match status" value="1"/>
</dbReference>
<dbReference type="Pfam" id="PF13977">
    <property type="entry name" value="TetR_C_6"/>
    <property type="match status" value="1"/>
</dbReference>
<dbReference type="InterPro" id="IPR036271">
    <property type="entry name" value="Tet_transcr_reg_TetR-rel_C_sf"/>
</dbReference>
<accession>A0A9J6RRD5</accession>
<dbReference type="RefSeq" id="WP_258332864.1">
    <property type="nucleotide sequence ID" value="NZ_JAPTGG010000018.1"/>
</dbReference>
<evidence type="ECO:0000313" key="8">
    <source>
        <dbReference type="Proteomes" id="UP001069090"/>
    </source>
</evidence>
<feature type="DNA-binding region" description="H-T-H motif" evidence="5">
    <location>
        <begin position="35"/>
        <end position="54"/>
    </location>
</feature>
<dbReference type="InterPro" id="IPR039538">
    <property type="entry name" value="BetI_C"/>
</dbReference>
<dbReference type="AlphaFoldDB" id="A0A9J6RRD5"/>
<keyword evidence="8" id="KW-1185">Reference proteome</keyword>
<dbReference type="InterPro" id="IPR009057">
    <property type="entry name" value="Homeodomain-like_sf"/>
</dbReference>
<proteinExistence type="predicted"/>
<dbReference type="GO" id="GO:0003700">
    <property type="term" value="F:DNA-binding transcription factor activity"/>
    <property type="evidence" value="ECO:0007669"/>
    <property type="project" value="TreeGrafter"/>
</dbReference>
<organism evidence="7 8">
    <name type="scientific">Dasania phycosphaerae</name>
    <dbReference type="NCBI Taxonomy" id="2950436"/>
    <lineage>
        <taxon>Bacteria</taxon>
        <taxon>Pseudomonadati</taxon>
        <taxon>Pseudomonadota</taxon>
        <taxon>Gammaproteobacteria</taxon>
        <taxon>Cellvibrionales</taxon>
        <taxon>Spongiibacteraceae</taxon>
        <taxon>Dasania</taxon>
    </lineage>
</organism>
<evidence type="ECO:0000256" key="4">
    <source>
        <dbReference type="ARBA" id="ARBA00023163"/>
    </source>
</evidence>
<dbReference type="EMBL" id="JAPTGG010000018">
    <property type="protein sequence ID" value="MCZ0866914.1"/>
    <property type="molecule type" value="Genomic_DNA"/>
</dbReference>
<evidence type="ECO:0000256" key="1">
    <source>
        <dbReference type="ARBA" id="ARBA00022491"/>
    </source>
</evidence>
<dbReference type="PROSITE" id="PS50977">
    <property type="entry name" value="HTH_TETR_2"/>
    <property type="match status" value="1"/>
</dbReference>
<protein>
    <submittedName>
        <fullName evidence="7">TetR/AcrR family transcriptional regulator</fullName>
    </submittedName>
</protein>
<gene>
    <name evidence="7" type="ORF">O0V09_17040</name>
</gene>
<dbReference type="Proteomes" id="UP001069090">
    <property type="component" value="Unassembled WGS sequence"/>
</dbReference>
<name>A0A9J6RRD5_9GAMM</name>
<keyword evidence="4" id="KW-0804">Transcription</keyword>
<comment type="caution">
    <text evidence="7">The sequence shown here is derived from an EMBL/GenBank/DDBJ whole genome shotgun (WGS) entry which is preliminary data.</text>
</comment>
<evidence type="ECO:0000313" key="7">
    <source>
        <dbReference type="EMBL" id="MCZ0866914.1"/>
    </source>
</evidence>
<dbReference type="PANTHER" id="PTHR30055:SF234">
    <property type="entry name" value="HTH-TYPE TRANSCRIPTIONAL REGULATOR BETI"/>
    <property type="match status" value="1"/>
</dbReference>
<dbReference type="SUPFAM" id="SSF48498">
    <property type="entry name" value="Tetracyclin repressor-like, C-terminal domain"/>
    <property type="match status" value="1"/>
</dbReference>
<dbReference type="InterPro" id="IPR001647">
    <property type="entry name" value="HTH_TetR"/>
</dbReference>
<dbReference type="GO" id="GO:0000976">
    <property type="term" value="F:transcription cis-regulatory region binding"/>
    <property type="evidence" value="ECO:0007669"/>
    <property type="project" value="TreeGrafter"/>
</dbReference>
<keyword evidence="3 5" id="KW-0238">DNA-binding</keyword>
<dbReference type="Gene3D" id="1.10.357.10">
    <property type="entry name" value="Tetracycline Repressor, domain 2"/>
    <property type="match status" value="1"/>
</dbReference>
<sequence>MSTSKTRRASSEERIKEILEAGRIMLSEEGYSELSLRKVAAKAGIHLKTLQHYFPSKEELIQSILEYTDSLYSAAFEQLRLKSSTPTEHFKSYINYLIVDDKDKQTAGFFYQLWARAHSDEHAQKIMRKMYSNHTQNIANLMQPLNPDLPEQVRKERAYMIASLIDGAMLHIGHGKKRPAGIKNFEKGIVELALNLASNN</sequence>
<evidence type="ECO:0000256" key="2">
    <source>
        <dbReference type="ARBA" id="ARBA00023015"/>
    </source>
</evidence>
<reference evidence="7 8" key="1">
    <citation type="submission" date="2022-12" db="EMBL/GenBank/DDBJ databases">
        <title>Dasania phycosphaerae sp. nov., isolated from particulate material of the south coast of Korea.</title>
        <authorList>
            <person name="Jiang Y."/>
        </authorList>
    </citation>
    <scope>NUCLEOTIDE SEQUENCE [LARGE SCALE GENOMIC DNA]</scope>
    <source>
        <strain evidence="7 8">GY-19</strain>
    </source>
</reference>
<dbReference type="SUPFAM" id="SSF46689">
    <property type="entry name" value="Homeodomain-like"/>
    <property type="match status" value="1"/>
</dbReference>
<dbReference type="PRINTS" id="PR00455">
    <property type="entry name" value="HTHTETR"/>
</dbReference>
<dbReference type="InterPro" id="IPR050109">
    <property type="entry name" value="HTH-type_TetR-like_transc_reg"/>
</dbReference>
<feature type="domain" description="HTH tetR-type" evidence="6">
    <location>
        <begin position="12"/>
        <end position="72"/>
    </location>
</feature>
<keyword evidence="1" id="KW-0678">Repressor</keyword>
<keyword evidence="2" id="KW-0805">Transcription regulation</keyword>
<evidence type="ECO:0000259" key="6">
    <source>
        <dbReference type="PROSITE" id="PS50977"/>
    </source>
</evidence>
<evidence type="ECO:0000256" key="3">
    <source>
        <dbReference type="ARBA" id="ARBA00023125"/>
    </source>
</evidence>
<dbReference type="Pfam" id="PF00440">
    <property type="entry name" value="TetR_N"/>
    <property type="match status" value="1"/>
</dbReference>
<evidence type="ECO:0000256" key="5">
    <source>
        <dbReference type="PROSITE-ProRule" id="PRU00335"/>
    </source>
</evidence>